<protein>
    <submittedName>
        <fullName evidence="2">Uncharacterized protein</fullName>
    </submittedName>
</protein>
<feature type="region of interest" description="Disordered" evidence="1">
    <location>
        <begin position="35"/>
        <end position="56"/>
    </location>
</feature>
<feature type="compositionally biased region" description="Pro residues" evidence="1">
    <location>
        <begin position="45"/>
        <end position="54"/>
    </location>
</feature>
<reference evidence="2 3" key="1">
    <citation type="submission" date="2016-07" db="EMBL/GenBank/DDBJ databases">
        <title>Pervasive Adenine N6-methylation of Active Genes in Fungi.</title>
        <authorList>
            <consortium name="DOE Joint Genome Institute"/>
            <person name="Mondo S.J."/>
            <person name="Dannebaum R.O."/>
            <person name="Kuo R.C."/>
            <person name="Labutti K."/>
            <person name="Haridas S."/>
            <person name="Kuo A."/>
            <person name="Salamov A."/>
            <person name="Ahrendt S.R."/>
            <person name="Lipzen A."/>
            <person name="Sullivan W."/>
            <person name="Andreopoulos W.B."/>
            <person name="Clum A."/>
            <person name="Lindquist E."/>
            <person name="Daum C."/>
            <person name="Ramamoorthy G.K."/>
            <person name="Gryganskyi A."/>
            <person name="Culley D."/>
            <person name="Magnuson J.K."/>
            <person name="James T.Y."/>
            <person name="O'Malley M.A."/>
            <person name="Stajich J.E."/>
            <person name="Spatafora J.W."/>
            <person name="Visel A."/>
            <person name="Grigoriev I.V."/>
        </authorList>
    </citation>
    <scope>NUCLEOTIDE SEQUENCE [LARGE SCALE GENOMIC DNA]</scope>
    <source>
        <strain evidence="2 3">NRRL 1336</strain>
    </source>
</reference>
<accession>A0A1X2IY23</accession>
<sequence>MLSVYSGMDMNFTQSFPTPSFGLARSRVATFEPQEAFRQHQHQQSPPPPPPPPSYSTANLCSSVSLVEPMLQSNILVTPVSSITTPTSSSPSASLMYYDSYSSPFLPNTTVDSFGTANVSVSSSPSLNDSWGYTLPIDVLPESTYNHTFTTSCEPQPQGPQPFMFSPNIPSYPPLPPSSQHQHSQEHDEPLLYPSSSGVQACDPLPNLLSLQSYPSYQQNGRNMHQGTNYQNLHS</sequence>
<gene>
    <name evidence="2" type="ORF">BCR42DRAFT_86852</name>
</gene>
<comment type="caution">
    <text evidence="2">The sequence shown here is derived from an EMBL/GenBank/DDBJ whole genome shotgun (WGS) entry which is preliminary data.</text>
</comment>
<organism evidence="2 3">
    <name type="scientific">Absidia repens</name>
    <dbReference type="NCBI Taxonomy" id="90262"/>
    <lineage>
        <taxon>Eukaryota</taxon>
        <taxon>Fungi</taxon>
        <taxon>Fungi incertae sedis</taxon>
        <taxon>Mucoromycota</taxon>
        <taxon>Mucoromycotina</taxon>
        <taxon>Mucoromycetes</taxon>
        <taxon>Mucorales</taxon>
        <taxon>Cunninghamellaceae</taxon>
        <taxon>Absidia</taxon>
    </lineage>
</organism>
<dbReference type="AlphaFoldDB" id="A0A1X2IY23"/>
<dbReference type="Proteomes" id="UP000193560">
    <property type="component" value="Unassembled WGS sequence"/>
</dbReference>
<name>A0A1X2IY23_9FUNG</name>
<feature type="region of interest" description="Disordered" evidence="1">
    <location>
        <begin position="148"/>
        <end position="198"/>
    </location>
</feature>
<proteinExistence type="predicted"/>
<dbReference type="EMBL" id="MCGE01000002">
    <property type="protein sequence ID" value="ORZ24183.1"/>
    <property type="molecule type" value="Genomic_DNA"/>
</dbReference>
<evidence type="ECO:0000313" key="3">
    <source>
        <dbReference type="Proteomes" id="UP000193560"/>
    </source>
</evidence>
<keyword evidence="3" id="KW-1185">Reference proteome</keyword>
<evidence type="ECO:0000313" key="2">
    <source>
        <dbReference type="EMBL" id="ORZ24183.1"/>
    </source>
</evidence>
<dbReference type="OrthoDB" id="2301487at2759"/>
<evidence type="ECO:0000256" key="1">
    <source>
        <dbReference type="SAM" id="MobiDB-lite"/>
    </source>
</evidence>